<dbReference type="InterPro" id="IPR002994">
    <property type="entry name" value="Surf1/Shy1"/>
</dbReference>
<dbReference type="PANTHER" id="PTHR23427:SF2">
    <property type="entry name" value="SURFEIT LOCUS PROTEIN 1"/>
    <property type="match status" value="1"/>
</dbReference>
<proteinExistence type="inferred from homology"/>
<comment type="subcellular location">
    <subcellularLocation>
        <location evidence="6">Cell membrane</location>
        <topology evidence="6">Multi-pass membrane protein</topology>
    </subcellularLocation>
    <subcellularLocation>
        <location evidence="1">Membrane</location>
    </subcellularLocation>
</comment>
<organism evidence="7 8">
    <name type="scientific">Dyella flava</name>
    <dbReference type="NCBI Taxonomy" id="1920170"/>
    <lineage>
        <taxon>Bacteria</taxon>
        <taxon>Pseudomonadati</taxon>
        <taxon>Pseudomonadota</taxon>
        <taxon>Gammaproteobacteria</taxon>
        <taxon>Lysobacterales</taxon>
        <taxon>Rhodanobacteraceae</taxon>
        <taxon>Dyella</taxon>
    </lineage>
</organism>
<reference evidence="7" key="1">
    <citation type="submission" date="2020-10" db="EMBL/GenBank/DDBJ databases">
        <title>Phylogeny of dyella-like bacteria.</title>
        <authorList>
            <person name="Fu J."/>
        </authorList>
    </citation>
    <scope>NUCLEOTIDE SEQUENCE</scope>
    <source>
        <strain evidence="7">DHOC52</strain>
    </source>
</reference>
<feature type="transmembrane region" description="Helical" evidence="6">
    <location>
        <begin position="228"/>
        <end position="250"/>
    </location>
</feature>
<keyword evidence="8" id="KW-1185">Reference proteome</keyword>
<dbReference type="PROSITE" id="PS50895">
    <property type="entry name" value="SURF1"/>
    <property type="match status" value="1"/>
</dbReference>
<evidence type="ECO:0000313" key="8">
    <source>
        <dbReference type="Proteomes" id="UP001430149"/>
    </source>
</evidence>
<keyword evidence="6" id="KW-1003">Cell membrane</keyword>
<name>A0ABS2K007_9GAMM</name>
<evidence type="ECO:0000256" key="6">
    <source>
        <dbReference type="RuleBase" id="RU363076"/>
    </source>
</evidence>
<accession>A0ABS2K007</accession>
<evidence type="ECO:0000256" key="4">
    <source>
        <dbReference type="ARBA" id="ARBA00022989"/>
    </source>
</evidence>
<gene>
    <name evidence="7" type="ORF">ISP19_04255</name>
</gene>
<dbReference type="EMBL" id="JADIKE010000028">
    <property type="protein sequence ID" value="MBM7124581.1"/>
    <property type="molecule type" value="Genomic_DNA"/>
</dbReference>
<dbReference type="Pfam" id="PF02104">
    <property type="entry name" value="SURF1"/>
    <property type="match status" value="1"/>
</dbReference>
<keyword evidence="4 6" id="KW-1133">Transmembrane helix</keyword>
<evidence type="ECO:0000256" key="5">
    <source>
        <dbReference type="ARBA" id="ARBA00023136"/>
    </source>
</evidence>
<evidence type="ECO:0000256" key="2">
    <source>
        <dbReference type="ARBA" id="ARBA00007165"/>
    </source>
</evidence>
<dbReference type="PANTHER" id="PTHR23427">
    <property type="entry name" value="SURFEIT LOCUS PROTEIN"/>
    <property type="match status" value="1"/>
</dbReference>
<sequence length="262" mass="28935">MSSANFPPPDVARGPRGPVALILFALLGLCLFVGFIELGNWQVRRLAWKRDLITRVDQRVHAPPVAPPAPDQWAKVNAQDDEYRHVRVTGEFLHDRQTLIWAASDEGSGYFVMTPLRMADGSIVLINRGFAPEDWCGRDGHCTPGPSGQTTITGLLRMSEPSSFLRRNDPARNSWYTRDVPAIAAARGLTRVAPYFIDVDAAPAAAGSTGHTWPEGGTTVINFPNNHLSYLITWYLLALMTLGGGIYVGYDEYKLRRSSKQV</sequence>
<feature type="transmembrane region" description="Helical" evidence="6">
    <location>
        <begin position="20"/>
        <end position="41"/>
    </location>
</feature>
<keyword evidence="3 6" id="KW-0812">Transmembrane</keyword>
<evidence type="ECO:0000313" key="7">
    <source>
        <dbReference type="EMBL" id="MBM7124581.1"/>
    </source>
</evidence>
<dbReference type="Proteomes" id="UP001430149">
    <property type="component" value="Unassembled WGS sequence"/>
</dbReference>
<dbReference type="InterPro" id="IPR045214">
    <property type="entry name" value="Surf1/Surf4"/>
</dbReference>
<evidence type="ECO:0000256" key="3">
    <source>
        <dbReference type="ARBA" id="ARBA00022692"/>
    </source>
</evidence>
<comment type="caution">
    <text evidence="7">The sequence shown here is derived from an EMBL/GenBank/DDBJ whole genome shotgun (WGS) entry which is preliminary data.</text>
</comment>
<keyword evidence="5 6" id="KW-0472">Membrane</keyword>
<evidence type="ECO:0000256" key="1">
    <source>
        <dbReference type="ARBA" id="ARBA00004370"/>
    </source>
</evidence>
<dbReference type="RefSeq" id="WP_204680113.1">
    <property type="nucleotide sequence ID" value="NZ_BSNR01000003.1"/>
</dbReference>
<dbReference type="CDD" id="cd06662">
    <property type="entry name" value="SURF1"/>
    <property type="match status" value="1"/>
</dbReference>
<comment type="similarity">
    <text evidence="2 6">Belongs to the SURF1 family.</text>
</comment>
<protein>
    <recommendedName>
        <fullName evidence="6">SURF1-like protein</fullName>
    </recommendedName>
</protein>